<protein>
    <submittedName>
        <fullName evidence="2">PIN domain-containing protein</fullName>
    </submittedName>
</protein>
<proteinExistence type="predicted"/>
<dbReference type="Pfam" id="PF13470">
    <property type="entry name" value="PIN_3"/>
    <property type="match status" value="1"/>
</dbReference>
<reference evidence="2 3" key="1">
    <citation type="submission" date="2021-04" db="EMBL/GenBank/DDBJ databases">
        <authorList>
            <person name="Ivanova A."/>
        </authorList>
    </citation>
    <scope>NUCLEOTIDE SEQUENCE [LARGE SCALE GENOMIC DNA]</scope>
    <source>
        <strain evidence="2 3">G18</strain>
    </source>
</reference>
<dbReference type="PANTHER" id="PTHR34610:SF3">
    <property type="entry name" value="SSL7007 PROTEIN"/>
    <property type="match status" value="1"/>
</dbReference>
<dbReference type="RefSeq" id="WP_210653147.1">
    <property type="nucleotide sequence ID" value="NZ_JAGKQQ010000001.1"/>
</dbReference>
<name>A0ABS5BMZ9_9BACT</name>
<dbReference type="EMBL" id="JAGKQQ010000001">
    <property type="protein sequence ID" value="MBP3955046.1"/>
    <property type="molecule type" value="Genomic_DNA"/>
</dbReference>
<feature type="domain" description="PIN" evidence="1">
    <location>
        <begin position="11"/>
        <end position="124"/>
    </location>
</feature>
<dbReference type="InterPro" id="IPR002850">
    <property type="entry name" value="PIN_toxin-like"/>
</dbReference>
<sequence length="150" mass="16616">MTTATPSTRRRVVLDTNVVIGAGSRWLASDPPQPASPLQHLVNRVAIQHDGLYCQEIIDEYAELLARRNHPPERAARYLAFIMELFTSVSVTSTTCHTHPPDPDDLVFILCALDGNADWIVSDDGHLLQVRPAYQPRPDILPPDEAIASL</sequence>
<dbReference type="InterPro" id="IPR002716">
    <property type="entry name" value="PIN_dom"/>
</dbReference>
<accession>A0ABS5BMZ9</accession>
<evidence type="ECO:0000313" key="3">
    <source>
        <dbReference type="Proteomes" id="UP000676565"/>
    </source>
</evidence>
<dbReference type="InterPro" id="IPR029060">
    <property type="entry name" value="PIN-like_dom_sf"/>
</dbReference>
<comment type="caution">
    <text evidence="2">The sequence shown here is derived from an EMBL/GenBank/DDBJ whole genome shotgun (WGS) entry which is preliminary data.</text>
</comment>
<dbReference type="PANTHER" id="PTHR34610">
    <property type="entry name" value="SSL7007 PROTEIN"/>
    <property type="match status" value="1"/>
</dbReference>
<organism evidence="2 3">
    <name type="scientific">Gemmata palustris</name>
    <dbReference type="NCBI Taxonomy" id="2822762"/>
    <lineage>
        <taxon>Bacteria</taxon>
        <taxon>Pseudomonadati</taxon>
        <taxon>Planctomycetota</taxon>
        <taxon>Planctomycetia</taxon>
        <taxon>Gemmatales</taxon>
        <taxon>Gemmataceae</taxon>
        <taxon>Gemmata</taxon>
    </lineage>
</organism>
<evidence type="ECO:0000313" key="2">
    <source>
        <dbReference type="EMBL" id="MBP3955046.1"/>
    </source>
</evidence>
<dbReference type="SUPFAM" id="SSF88723">
    <property type="entry name" value="PIN domain-like"/>
    <property type="match status" value="1"/>
</dbReference>
<keyword evidence="3" id="KW-1185">Reference proteome</keyword>
<evidence type="ECO:0000259" key="1">
    <source>
        <dbReference type="Pfam" id="PF13470"/>
    </source>
</evidence>
<dbReference type="Proteomes" id="UP000676565">
    <property type="component" value="Unassembled WGS sequence"/>
</dbReference>
<gene>
    <name evidence="2" type="ORF">J8F10_07090</name>
</gene>